<keyword evidence="1" id="KW-0472">Membrane</keyword>
<proteinExistence type="predicted"/>
<dbReference type="EMBL" id="HBUE01017818">
    <property type="protein sequence ID" value="CAG6451166.1"/>
    <property type="molecule type" value="Transcribed_RNA"/>
</dbReference>
<feature type="transmembrane region" description="Helical" evidence="1">
    <location>
        <begin position="12"/>
        <end position="34"/>
    </location>
</feature>
<sequence>MLIGLGTVYSSAPASFNLVATSLFLFFFLCYLQISSLGRDAGRWYNNKKVIPSIMLITFNLAQTLSFHMTEEVILHHWFVHTCPFSKLNAGQFTFSLNLTWPCCIRSFTHTTKALRERSFDILPTHRTLSP</sequence>
<dbReference type="EMBL" id="HBUE01017819">
    <property type="protein sequence ID" value="CAG6451167.1"/>
    <property type="molecule type" value="Transcribed_RNA"/>
</dbReference>
<evidence type="ECO:0000256" key="1">
    <source>
        <dbReference type="SAM" id="Phobius"/>
    </source>
</evidence>
<dbReference type="AlphaFoldDB" id="A0A8D8EXR9"/>
<evidence type="ECO:0000313" key="2">
    <source>
        <dbReference type="EMBL" id="CAG6451166.1"/>
    </source>
</evidence>
<keyword evidence="1" id="KW-1133">Transmembrane helix</keyword>
<accession>A0A8D8EXR9</accession>
<keyword evidence="1" id="KW-0812">Transmembrane</keyword>
<organism evidence="2">
    <name type="scientific">Culex pipiens</name>
    <name type="common">House mosquito</name>
    <dbReference type="NCBI Taxonomy" id="7175"/>
    <lineage>
        <taxon>Eukaryota</taxon>
        <taxon>Metazoa</taxon>
        <taxon>Ecdysozoa</taxon>
        <taxon>Arthropoda</taxon>
        <taxon>Hexapoda</taxon>
        <taxon>Insecta</taxon>
        <taxon>Pterygota</taxon>
        <taxon>Neoptera</taxon>
        <taxon>Endopterygota</taxon>
        <taxon>Diptera</taxon>
        <taxon>Nematocera</taxon>
        <taxon>Culicoidea</taxon>
        <taxon>Culicidae</taxon>
        <taxon>Culicinae</taxon>
        <taxon>Culicini</taxon>
        <taxon>Culex</taxon>
        <taxon>Culex</taxon>
    </lineage>
</organism>
<reference evidence="2" key="1">
    <citation type="submission" date="2021-05" db="EMBL/GenBank/DDBJ databases">
        <authorList>
            <person name="Alioto T."/>
            <person name="Alioto T."/>
            <person name="Gomez Garrido J."/>
        </authorList>
    </citation>
    <scope>NUCLEOTIDE SEQUENCE</scope>
</reference>
<protein>
    <submittedName>
        <fullName evidence="2">(northern house mosquito) hypothetical protein</fullName>
    </submittedName>
</protein>
<name>A0A8D8EXR9_CULPI</name>